<keyword evidence="8 14" id="KW-0675">Receptor</keyword>
<dbReference type="InterPro" id="IPR000832">
    <property type="entry name" value="GPCR_2_secretin-like"/>
</dbReference>
<keyword evidence="7 11" id="KW-0472">Membrane</keyword>
<feature type="transmembrane region" description="Helical" evidence="11">
    <location>
        <begin position="212"/>
        <end position="232"/>
    </location>
</feature>
<dbReference type="AlphaFoldDB" id="A0A8T2L8S9"/>
<dbReference type="Proteomes" id="UP000752171">
    <property type="component" value="Unassembled WGS sequence"/>
</dbReference>
<dbReference type="SUPFAM" id="SSF111418">
    <property type="entry name" value="Hormone receptor domain"/>
    <property type="match status" value="1"/>
</dbReference>
<evidence type="ECO:0000256" key="10">
    <source>
        <dbReference type="ARBA" id="ARBA00023224"/>
    </source>
</evidence>
<dbReference type="InterPro" id="IPR001879">
    <property type="entry name" value="GPCR_2_extracellular_dom"/>
</dbReference>
<dbReference type="SMART" id="SM00008">
    <property type="entry name" value="HormR"/>
    <property type="match status" value="1"/>
</dbReference>
<comment type="subcellular location">
    <subcellularLocation>
        <location evidence="1">Cell membrane</location>
        <topology evidence="1">Multi-pass membrane protein</topology>
    </subcellularLocation>
</comment>
<dbReference type="InterPro" id="IPR050332">
    <property type="entry name" value="GPCR_2"/>
</dbReference>
<evidence type="ECO:0000256" key="2">
    <source>
        <dbReference type="ARBA" id="ARBA00005314"/>
    </source>
</evidence>
<organism evidence="14 15">
    <name type="scientific">Astyanax mexicanus</name>
    <name type="common">Blind cave fish</name>
    <name type="synonym">Astyanax fasciatus mexicanus</name>
    <dbReference type="NCBI Taxonomy" id="7994"/>
    <lineage>
        <taxon>Eukaryota</taxon>
        <taxon>Metazoa</taxon>
        <taxon>Chordata</taxon>
        <taxon>Craniata</taxon>
        <taxon>Vertebrata</taxon>
        <taxon>Euteleostomi</taxon>
        <taxon>Actinopterygii</taxon>
        <taxon>Neopterygii</taxon>
        <taxon>Teleostei</taxon>
        <taxon>Ostariophysi</taxon>
        <taxon>Characiformes</taxon>
        <taxon>Characoidei</taxon>
        <taxon>Acestrorhamphidae</taxon>
        <taxon>Acestrorhamphinae</taxon>
        <taxon>Astyanax</taxon>
    </lineage>
</organism>
<dbReference type="Pfam" id="PF00002">
    <property type="entry name" value="7tm_2"/>
    <property type="match status" value="1"/>
</dbReference>
<dbReference type="Gene3D" id="1.20.1070.10">
    <property type="entry name" value="Rhodopsin 7-helix transmembrane proteins"/>
    <property type="match status" value="1"/>
</dbReference>
<dbReference type="PROSITE" id="PS50261">
    <property type="entry name" value="G_PROTEIN_RECEP_F2_4"/>
    <property type="match status" value="1"/>
</dbReference>
<keyword evidence="10" id="KW-0807">Transducer</keyword>
<feature type="transmembrane region" description="Helical" evidence="11">
    <location>
        <begin position="101"/>
        <end position="121"/>
    </location>
</feature>
<dbReference type="FunFam" id="1.20.1070.10:FF:000490">
    <property type="entry name" value="Growth hormone releasing hormone receptor 2"/>
    <property type="match status" value="1"/>
</dbReference>
<feature type="domain" description="G-protein coupled receptors family 2 profile 2" evidence="13">
    <location>
        <begin position="99"/>
        <end position="349"/>
    </location>
</feature>
<evidence type="ECO:0000259" key="12">
    <source>
        <dbReference type="PROSITE" id="PS50227"/>
    </source>
</evidence>
<proteinExistence type="inferred from homology"/>
<evidence type="ECO:0000256" key="9">
    <source>
        <dbReference type="ARBA" id="ARBA00023180"/>
    </source>
</evidence>
<feature type="domain" description="G-protein coupled receptors family 2 profile 1" evidence="12">
    <location>
        <begin position="3"/>
        <end position="82"/>
    </location>
</feature>
<evidence type="ECO:0000259" key="13">
    <source>
        <dbReference type="PROSITE" id="PS50261"/>
    </source>
</evidence>
<dbReference type="GO" id="GO:0007166">
    <property type="term" value="P:cell surface receptor signaling pathway"/>
    <property type="evidence" value="ECO:0007669"/>
    <property type="project" value="InterPro"/>
</dbReference>
<reference evidence="14 15" key="1">
    <citation type="submission" date="2021-07" db="EMBL/GenBank/DDBJ databases">
        <authorList>
            <person name="Imarazene B."/>
            <person name="Zahm M."/>
            <person name="Klopp C."/>
            <person name="Cabau C."/>
            <person name="Beille S."/>
            <person name="Jouanno E."/>
            <person name="Castinel A."/>
            <person name="Lluch J."/>
            <person name="Gil L."/>
            <person name="Kuchtly C."/>
            <person name="Lopez Roques C."/>
            <person name="Donnadieu C."/>
            <person name="Parrinello H."/>
            <person name="Journot L."/>
            <person name="Du K."/>
            <person name="Schartl M."/>
            <person name="Retaux S."/>
            <person name="Guiguen Y."/>
        </authorList>
    </citation>
    <scope>NUCLEOTIDE SEQUENCE [LARGE SCALE GENOMIC DNA]</scope>
    <source>
        <strain evidence="14">Pach_M1</strain>
        <tissue evidence="14">Testis</tissue>
    </source>
</reference>
<evidence type="ECO:0000313" key="15">
    <source>
        <dbReference type="Proteomes" id="UP000752171"/>
    </source>
</evidence>
<dbReference type="PANTHER" id="PTHR45620:SF16">
    <property type="entry name" value="GROWTH HORMONE RELEASING HORMONE RECEPTOR 2 PRECURSOR"/>
    <property type="match status" value="1"/>
</dbReference>
<dbReference type="PROSITE" id="PS00649">
    <property type="entry name" value="G_PROTEIN_RECEP_F2_1"/>
    <property type="match status" value="1"/>
</dbReference>
<evidence type="ECO:0000313" key="14">
    <source>
        <dbReference type="EMBL" id="KAG9267424.1"/>
    </source>
</evidence>
<evidence type="ECO:0000256" key="4">
    <source>
        <dbReference type="ARBA" id="ARBA00022692"/>
    </source>
</evidence>
<dbReference type="PRINTS" id="PR00249">
    <property type="entry name" value="GPCRSECRETIN"/>
</dbReference>
<dbReference type="GO" id="GO:0007188">
    <property type="term" value="P:adenylate cyclase-modulating G protein-coupled receptor signaling pathway"/>
    <property type="evidence" value="ECO:0007669"/>
    <property type="project" value="TreeGrafter"/>
</dbReference>
<protein>
    <submittedName>
        <fullName evidence="14">Vasoactive intestinal polypeptide receptor-like</fullName>
    </submittedName>
</protein>
<name>A0A8T2L8S9_ASTMX</name>
<evidence type="ECO:0000256" key="3">
    <source>
        <dbReference type="ARBA" id="ARBA00022475"/>
    </source>
</evidence>
<feature type="transmembrane region" description="Helical" evidence="11">
    <location>
        <begin position="300"/>
        <end position="317"/>
    </location>
</feature>
<sequence length="381" mass="43596">MTECHILMQASSAQPPAEVNQITDCLVEWDGVNCWPAAQAGEMMSVPCPPPLQKLLIITRNCTRDGWSSLSIPYYTACLHLDPSEEQATDQKREYFSTVKLIYTIGYGVSLGSLCIAMLIFTIFRKLLCTRTCIHLNLFSSFILRAVAVFVKDAVLFSDETIDHCTISTVLCKAAVTFFQYCVLANFYWLLVEGLYLQTLLIFTFTHKRAFVWWYALIGWGMPTVTIITWTLLKHQFDNRGCWDDLDSGLWWIIKTPILCAVFVNFIIFVNISRIIVLKIKTPDCNTGERPLYRRLVKPTLLLIPLFGVHYVVFAVFPEHVGLEPRLFFELVLGSFQVLEELFTSDFSTLKVQTELKKGVARCWSQRENNVINMATQDFMA</sequence>
<comment type="caution">
    <text evidence="14">The sequence shown here is derived from an EMBL/GenBank/DDBJ whole genome shotgun (WGS) entry which is preliminary data.</text>
</comment>
<evidence type="ECO:0000256" key="8">
    <source>
        <dbReference type="ARBA" id="ARBA00023170"/>
    </source>
</evidence>
<evidence type="ECO:0000256" key="7">
    <source>
        <dbReference type="ARBA" id="ARBA00023136"/>
    </source>
</evidence>
<evidence type="ECO:0000256" key="1">
    <source>
        <dbReference type="ARBA" id="ARBA00004651"/>
    </source>
</evidence>
<dbReference type="InterPro" id="IPR017981">
    <property type="entry name" value="GPCR_2-like_7TM"/>
</dbReference>
<keyword evidence="9" id="KW-0325">Glycoprotein</keyword>
<evidence type="ECO:0000256" key="6">
    <source>
        <dbReference type="ARBA" id="ARBA00023040"/>
    </source>
</evidence>
<dbReference type="GO" id="GO:0008528">
    <property type="term" value="F:G protein-coupled peptide receptor activity"/>
    <property type="evidence" value="ECO:0007669"/>
    <property type="project" value="TreeGrafter"/>
</dbReference>
<dbReference type="InterPro" id="IPR017983">
    <property type="entry name" value="GPCR_2_secretin-like_CS"/>
</dbReference>
<gene>
    <name evidence="14" type="primary">VIPR1</name>
    <name evidence="14" type="ORF">AMEX_G18261</name>
</gene>
<dbReference type="Pfam" id="PF02793">
    <property type="entry name" value="HRM"/>
    <property type="match status" value="1"/>
</dbReference>
<keyword evidence="5 11" id="KW-1133">Transmembrane helix</keyword>
<keyword evidence="4 11" id="KW-0812">Transmembrane</keyword>
<dbReference type="PANTHER" id="PTHR45620">
    <property type="entry name" value="PDF RECEPTOR-LIKE PROTEIN-RELATED"/>
    <property type="match status" value="1"/>
</dbReference>
<dbReference type="Gene3D" id="4.10.1240.10">
    <property type="entry name" value="GPCR, family 2, extracellular hormone receptor domain"/>
    <property type="match status" value="1"/>
</dbReference>
<keyword evidence="3" id="KW-1003">Cell membrane</keyword>
<dbReference type="InterPro" id="IPR036445">
    <property type="entry name" value="GPCR_2_extracell_dom_sf"/>
</dbReference>
<feature type="transmembrane region" description="Helical" evidence="11">
    <location>
        <begin position="252"/>
        <end position="272"/>
    </location>
</feature>
<evidence type="ECO:0000256" key="11">
    <source>
        <dbReference type="SAM" id="Phobius"/>
    </source>
</evidence>
<dbReference type="GO" id="GO:0017046">
    <property type="term" value="F:peptide hormone binding"/>
    <property type="evidence" value="ECO:0007669"/>
    <property type="project" value="TreeGrafter"/>
</dbReference>
<dbReference type="PROSITE" id="PS50227">
    <property type="entry name" value="G_PROTEIN_RECEP_F2_3"/>
    <property type="match status" value="1"/>
</dbReference>
<accession>A0A8T2L8S9</accession>
<evidence type="ECO:0000256" key="5">
    <source>
        <dbReference type="ARBA" id="ARBA00022989"/>
    </source>
</evidence>
<feature type="transmembrane region" description="Helical" evidence="11">
    <location>
        <begin position="187"/>
        <end position="205"/>
    </location>
</feature>
<comment type="similarity">
    <text evidence="2">Belongs to the G-protein coupled receptor 2 family.</text>
</comment>
<keyword evidence="6" id="KW-0297">G-protein coupled receptor</keyword>
<dbReference type="GO" id="GO:0005886">
    <property type="term" value="C:plasma membrane"/>
    <property type="evidence" value="ECO:0007669"/>
    <property type="project" value="UniProtKB-SubCell"/>
</dbReference>
<dbReference type="EMBL" id="JAICCE010000015">
    <property type="protein sequence ID" value="KAG9267424.1"/>
    <property type="molecule type" value="Genomic_DNA"/>
</dbReference>